<feature type="domain" description="IclR-ED" evidence="5">
    <location>
        <begin position="83"/>
        <end position="266"/>
    </location>
</feature>
<dbReference type="Gene3D" id="3.30.450.40">
    <property type="match status" value="1"/>
</dbReference>
<evidence type="ECO:0000313" key="6">
    <source>
        <dbReference type="EMBL" id="ALV25975.1"/>
    </source>
</evidence>
<dbReference type="Pfam" id="PF09339">
    <property type="entry name" value="HTH_IclR"/>
    <property type="match status" value="1"/>
</dbReference>
<keyword evidence="7" id="KW-1185">Reference proteome</keyword>
<protein>
    <submittedName>
        <fullName evidence="6">IclR family transcriptional regulator</fullName>
    </submittedName>
</protein>
<dbReference type="PROSITE" id="PS51078">
    <property type="entry name" value="ICLR_ED"/>
    <property type="match status" value="1"/>
</dbReference>
<dbReference type="Pfam" id="PF01614">
    <property type="entry name" value="IclR_C"/>
    <property type="match status" value="1"/>
</dbReference>
<dbReference type="GO" id="GO:0045892">
    <property type="term" value="P:negative regulation of DNA-templated transcription"/>
    <property type="evidence" value="ECO:0007669"/>
    <property type="project" value="TreeGrafter"/>
</dbReference>
<dbReference type="InterPro" id="IPR036390">
    <property type="entry name" value="WH_DNA-bd_sf"/>
</dbReference>
<dbReference type="InterPro" id="IPR050707">
    <property type="entry name" value="HTH_MetabolicPath_Reg"/>
</dbReference>
<dbReference type="SMART" id="SM00346">
    <property type="entry name" value="HTH_ICLR"/>
    <property type="match status" value="1"/>
</dbReference>
<dbReference type="InterPro" id="IPR005471">
    <property type="entry name" value="Tscrpt_reg_IclR_N"/>
</dbReference>
<proteinExistence type="predicted"/>
<gene>
    <name evidence="6" type="ORF">APZ00_01850</name>
</gene>
<evidence type="ECO:0000259" key="5">
    <source>
        <dbReference type="PROSITE" id="PS51078"/>
    </source>
</evidence>
<dbReference type="STRING" id="121719.APZ00_01850"/>
<dbReference type="PANTHER" id="PTHR30136:SF24">
    <property type="entry name" value="HTH-TYPE TRANSCRIPTIONAL REPRESSOR ALLR"/>
    <property type="match status" value="1"/>
</dbReference>
<dbReference type="Proteomes" id="UP000064921">
    <property type="component" value="Chromosome"/>
</dbReference>
<evidence type="ECO:0000313" key="7">
    <source>
        <dbReference type="Proteomes" id="UP000064921"/>
    </source>
</evidence>
<evidence type="ECO:0000256" key="2">
    <source>
        <dbReference type="ARBA" id="ARBA00023125"/>
    </source>
</evidence>
<dbReference type="AlphaFoldDB" id="A0A0U3MP40"/>
<accession>A0A0U3MP40</accession>
<dbReference type="GO" id="GO:0003700">
    <property type="term" value="F:DNA-binding transcription factor activity"/>
    <property type="evidence" value="ECO:0007669"/>
    <property type="project" value="TreeGrafter"/>
</dbReference>
<keyword evidence="2" id="KW-0238">DNA-binding</keyword>
<dbReference type="InterPro" id="IPR029016">
    <property type="entry name" value="GAF-like_dom_sf"/>
</dbReference>
<dbReference type="EMBL" id="CP013068">
    <property type="protein sequence ID" value="ALV25975.1"/>
    <property type="molecule type" value="Genomic_DNA"/>
</dbReference>
<evidence type="ECO:0000259" key="4">
    <source>
        <dbReference type="PROSITE" id="PS51077"/>
    </source>
</evidence>
<evidence type="ECO:0000256" key="3">
    <source>
        <dbReference type="ARBA" id="ARBA00023163"/>
    </source>
</evidence>
<name>A0A0U3MP40_9HYPH</name>
<evidence type="ECO:0000256" key="1">
    <source>
        <dbReference type="ARBA" id="ARBA00023015"/>
    </source>
</evidence>
<dbReference type="InterPro" id="IPR036388">
    <property type="entry name" value="WH-like_DNA-bd_sf"/>
</dbReference>
<dbReference type="PROSITE" id="PS51077">
    <property type="entry name" value="HTH_ICLR"/>
    <property type="match status" value="1"/>
</dbReference>
<keyword evidence="3" id="KW-0804">Transcription</keyword>
<organism evidence="6 7">
    <name type="scientific">Pannonibacter phragmitetus</name>
    <dbReference type="NCBI Taxonomy" id="121719"/>
    <lineage>
        <taxon>Bacteria</taxon>
        <taxon>Pseudomonadati</taxon>
        <taxon>Pseudomonadota</taxon>
        <taxon>Alphaproteobacteria</taxon>
        <taxon>Hyphomicrobiales</taxon>
        <taxon>Stappiaceae</taxon>
        <taxon>Pannonibacter</taxon>
    </lineage>
</organism>
<feature type="domain" description="HTH iclR-type" evidence="4">
    <location>
        <begin position="21"/>
        <end position="82"/>
    </location>
</feature>
<keyword evidence="1" id="KW-0805">Transcription regulation</keyword>
<sequence>MSRPLNAAAEAVSDQPSADTVPALRRTVMVMDLVASSTTPLTAADITRALKLPKSTAHGLFAVMQELNLLVKKPDGAFRLGPHPLRWANSFLSELDVLTVFRAYFAKDTAFASYTLTLTVLDGQEVVYIGCRNSDQPLGHTFRIGMRLPAPFTATGKMLLSELSPEELQRLFGSGFPEPMTQHSVKDLAALRQELAETAARGYSIDDGQIREGMICLGAALRDHSGEAIAGIAISLLRSEATAEAIADLGERIRTTAADVSRHLGHHGR</sequence>
<reference evidence="6 7" key="1">
    <citation type="submission" date="2015-10" db="EMBL/GenBank/DDBJ databases">
        <title>The world's first case of liver abscess caused by Pannonibacter phragmitetus.</title>
        <authorList>
            <person name="Ming D."/>
            <person name="Wang M."/>
            <person name="Zhou Y."/>
            <person name="Jiang T."/>
            <person name="Hu S."/>
        </authorList>
    </citation>
    <scope>NUCLEOTIDE SEQUENCE [LARGE SCALE GENOMIC DNA]</scope>
    <source>
        <strain evidence="6 7">31801</strain>
    </source>
</reference>
<dbReference type="Gene3D" id="1.10.10.10">
    <property type="entry name" value="Winged helix-like DNA-binding domain superfamily/Winged helix DNA-binding domain"/>
    <property type="match status" value="1"/>
</dbReference>
<dbReference type="SUPFAM" id="SSF55781">
    <property type="entry name" value="GAF domain-like"/>
    <property type="match status" value="1"/>
</dbReference>
<dbReference type="InterPro" id="IPR014757">
    <property type="entry name" value="Tscrpt_reg_IclR_C"/>
</dbReference>
<dbReference type="GO" id="GO:0003677">
    <property type="term" value="F:DNA binding"/>
    <property type="evidence" value="ECO:0007669"/>
    <property type="project" value="UniProtKB-KW"/>
</dbReference>
<dbReference type="PANTHER" id="PTHR30136">
    <property type="entry name" value="HELIX-TURN-HELIX TRANSCRIPTIONAL REGULATOR, ICLR FAMILY"/>
    <property type="match status" value="1"/>
</dbReference>
<dbReference type="SUPFAM" id="SSF46785">
    <property type="entry name" value="Winged helix' DNA-binding domain"/>
    <property type="match status" value="1"/>
</dbReference>
<dbReference type="KEGG" id="pphr:APZ00_01850"/>